<dbReference type="Gene3D" id="1.10.8.640">
    <property type="entry name" value="Cytochrome C biogenesis protein"/>
    <property type="match status" value="1"/>
</dbReference>
<dbReference type="PANTHER" id="PTHR47870:SF1">
    <property type="entry name" value="CYTOCHROME C-TYPE BIOGENESIS PROTEIN CCMH"/>
    <property type="match status" value="1"/>
</dbReference>
<dbReference type="CDD" id="cd16378">
    <property type="entry name" value="CcmH_N"/>
    <property type="match status" value="1"/>
</dbReference>
<dbReference type="PANTHER" id="PTHR47870">
    <property type="entry name" value="CYTOCHROME C-TYPE BIOGENESIS PROTEIN CCMH"/>
    <property type="match status" value="1"/>
</dbReference>
<dbReference type="InterPro" id="IPR038297">
    <property type="entry name" value="CcmH/CycL/NrfF/Ccl2_sf"/>
</dbReference>
<name>A0A1N6XST6_9GAMM</name>
<keyword evidence="7" id="KW-1133">Transmembrane helix</keyword>
<keyword evidence="11" id="KW-1185">Reference proteome</keyword>
<evidence type="ECO:0000256" key="4">
    <source>
        <dbReference type="ARBA" id="ARBA00022729"/>
    </source>
</evidence>
<dbReference type="eggNOG" id="COG3088">
    <property type="taxonomic scope" value="Bacteria"/>
</dbReference>
<feature type="chain" id="PRO_5011820838" description="Cytochrome c-type biogenesis protein" evidence="7">
    <location>
        <begin position="20"/>
        <end position="174"/>
    </location>
</feature>
<organism evidence="10 11">
    <name type="scientific">Marinobacterium stanieri</name>
    <dbReference type="NCBI Taxonomy" id="49186"/>
    <lineage>
        <taxon>Bacteria</taxon>
        <taxon>Pseudomonadati</taxon>
        <taxon>Pseudomonadota</taxon>
        <taxon>Gammaproteobacteria</taxon>
        <taxon>Oceanospirillales</taxon>
        <taxon>Oceanospirillaceae</taxon>
        <taxon>Marinobacterium</taxon>
    </lineage>
</organism>
<feature type="signal peptide" evidence="7">
    <location>
        <begin position="1"/>
        <end position="19"/>
    </location>
</feature>
<evidence type="ECO:0000256" key="3">
    <source>
        <dbReference type="ARBA" id="ARBA00022723"/>
    </source>
</evidence>
<evidence type="ECO:0000313" key="10">
    <source>
        <dbReference type="EMBL" id="SIR05387.1"/>
    </source>
</evidence>
<feature type="compositionally biased region" description="Polar residues" evidence="8">
    <location>
        <begin position="132"/>
        <end position="156"/>
    </location>
</feature>
<reference evidence="10 11" key="1">
    <citation type="submission" date="2017-01" db="EMBL/GenBank/DDBJ databases">
        <authorList>
            <person name="Mah S.A."/>
            <person name="Swanson W.J."/>
            <person name="Moy G.W."/>
            <person name="Vacquier V.D."/>
        </authorList>
    </citation>
    <scope>NUCLEOTIDE SEQUENCE [LARGE SCALE GENOMIC DNA]</scope>
    <source>
        <strain evidence="10 11">DSM 7027</strain>
    </source>
</reference>
<keyword evidence="7" id="KW-0472">Membrane</keyword>
<dbReference type="GO" id="GO:0046872">
    <property type="term" value="F:metal ion binding"/>
    <property type="evidence" value="ECO:0007669"/>
    <property type="project" value="UniProtKB-KW"/>
</dbReference>
<dbReference type="FunFam" id="1.10.8.640:FF:000001">
    <property type="entry name" value="Cytochrome c-type biogenesis protein"/>
    <property type="match status" value="1"/>
</dbReference>
<evidence type="ECO:0000256" key="5">
    <source>
        <dbReference type="ARBA" id="ARBA00022748"/>
    </source>
</evidence>
<proteinExistence type="inferred from homology"/>
<protein>
    <recommendedName>
        <fullName evidence="7">Cytochrome c-type biogenesis protein</fullName>
    </recommendedName>
</protein>
<keyword evidence="5" id="KW-0201">Cytochrome c-type biogenesis</keyword>
<dbReference type="Proteomes" id="UP000186895">
    <property type="component" value="Unassembled WGS sequence"/>
</dbReference>
<evidence type="ECO:0000256" key="2">
    <source>
        <dbReference type="ARBA" id="ARBA00022617"/>
    </source>
</evidence>
<gene>
    <name evidence="10" type="ORF">SAMN05421647_11612</name>
</gene>
<dbReference type="GO" id="GO:0017004">
    <property type="term" value="P:cytochrome complex assembly"/>
    <property type="evidence" value="ECO:0007669"/>
    <property type="project" value="UniProtKB-KW"/>
</dbReference>
<feature type="region of interest" description="Disordered" evidence="8">
    <location>
        <begin position="132"/>
        <end position="158"/>
    </location>
</feature>
<accession>A0A1N6XST6</accession>
<keyword evidence="3 7" id="KW-0479">Metal-binding</keyword>
<evidence type="ECO:0000256" key="7">
    <source>
        <dbReference type="RuleBase" id="RU364112"/>
    </source>
</evidence>
<keyword evidence="4 7" id="KW-0732">Signal</keyword>
<dbReference type="GO" id="GO:0005886">
    <property type="term" value="C:plasma membrane"/>
    <property type="evidence" value="ECO:0007669"/>
    <property type="project" value="TreeGrafter"/>
</dbReference>
<comment type="function">
    <text evidence="7">Possible subunit of a heme lyase.</text>
</comment>
<sequence length="174" mass="19911">MIKRLCLWLFLLAPLSATAAIDAYEFSNESNEERFHELTGELRCPKCQNQNIADSDAPLAADLRREVHRMVEEGEPDASIIDFMVTRYGEFVLYRPRVTATTWLLWYGPFVLLGIGLLVVFMISRNRRNRQTLSENSTATEAQPGQTEGYSPSDNLTPEEAERLNKLLQQEKDQ</sequence>
<evidence type="ECO:0000256" key="1">
    <source>
        <dbReference type="ARBA" id="ARBA00010342"/>
    </source>
</evidence>
<dbReference type="EMBL" id="FTMN01000016">
    <property type="protein sequence ID" value="SIR05387.1"/>
    <property type="molecule type" value="Genomic_DNA"/>
</dbReference>
<evidence type="ECO:0000256" key="8">
    <source>
        <dbReference type="SAM" id="MobiDB-lite"/>
    </source>
</evidence>
<evidence type="ECO:0000259" key="9">
    <source>
        <dbReference type="Pfam" id="PF03918"/>
    </source>
</evidence>
<dbReference type="Pfam" id="PF03918">
    <property type="entry name" value="CcmH"/>
    <property type="match status" value="1"/>
</dbReference>
<keyword evidence="2 7" id="KW-0349">Heme</keyword>
<dbReference type="AlphaFoldDB" id="A0A1N6XST6"/>
<evidence type="ECO:0000313" key="11">
    <source>
        <dbReference type="Proteomes" id="UP000186895"/>
    </source>
</evidence>
<dbReference type="InterPro" id="IPR005616">
    <property type="entry name" value="CcmH/CycL/Ccl2/NrfF_N"/>
</dbReference>
<evidence type="ECO:0000256" key="6">
    <source>
        <dbReference type="ARBA" id="ARBA00023004"/>
    </source>
</evidence>
<keyword evidence="7" id="KW-0812">Transmembrane</keyword>
<feature type="domain" description="CcmH/CycL/Ccl2/NrfF N-terminal" evidence="9">
    <location>
        <begin position="8"/>
        <end position="168"/>
    </location>
</feature>
<keyword evidence="6 7" id="KW-0408">Iron</keyword>
<feature type="transmembrane region" description="Helical" evidence="7">
    <location>
        <begin position="103"/>
        <end position="123"/>
    </location>
</feature>
<dbReference type="InterPro" id="IPR051263">
    <property type="entry name" value="C-type_cytochrome_biogenesis"/>
</dbReference>
<dbReference type="STRING" id="49186.SAMN05421647_11612"/>
<comment type="similarity">
    <text evidence="1 7">Belongs to the CcmH/CycL/Ccl2/NrfF family.</text>
</comment>